<comment type="pathway">
    <text evidence="9">Cell wall biogenesis; lipoteichoic acid biosynthesis.</text>
</comment>
<dbReference type="EMBL" id="UHDK01000001">
    <property type="protein sequence ID" value="SUM32252.1"/>
    <property type="molecule type" value="Genomic_DNA"/>
</dbReference>
<evidence type="ECO:0000256" key="9">
    <source>
        <dbReference type="PIRNR" id="PIRNR016636"/>
    </source>
</evidence>
<keyword evidence="4 9" id="KW-0808">Transferase</keyword>
<keyword evidence="7 9" id="KW-0472">Membrane</keyword>
<dbReference type="PIRSF" id="PIRSF500216">
    <property type="entry name" value="DltB"/>
    <property type="match status" value="1"/>
</dbReference>
<keyword evidence="5 10" id="KW-0812">Transmembrane</keyword>
<comment type="function">
    <text evidence="9">O-acyltransferase that catalyzes D-alanylation of both teichoic acid and lipoteichoic acid (LTA). D-alanylation of LTA plays an important role in modulating the properties of the cell wall in Gram-positive bacteria, influencing the net charge of the cell wall. Catalyzes D-alanylation from DltC carrier protein.</text>
</comment>
<name>A0A380FDF1_STAGA</name>
<feature type="transmembrane region" description="Helical" evidence="10">
    <location>
        <begin position="32"/>
        <end position="49"/>
    </location>
</feature>
<keyword evidence="3 9" id="KW-1003">Cell membrane</keyword>
<dbReference type="InterPro" id="IPR051085">
    <property type="entry name" value="MB_O-acyltransferase"/>
</dbReference>
<dbReference type="PANTHER" id="PTHR13285">
    <property type="entry name" value="ACYLTRANSFERASE"/>
    <property type="match status" value="1"/>
</dbReference>
<proteinExistence type="inferred from homology"/>
<protein>
    <recommendedName>
        <fullName evidence="9">Teichoic acid D-alanyltransferase</fullName>
        <ecNumber evidence="9">2.3.1.-</ecNumber>
    </recommendedName>
</protein>
<organism evidence="11 12">
    <name type="scientific">Staphylococcus gallinarum</name>
    <dbReference type="NCBI Taxonomy" id="1293"/>
    <lineage>
        <taxon>Bacteria</taxon>
        <taxon>Bacillati</taxon>
        <taxon>Bacillota</taxon>
        <taxon>Bacilli</taxon>
        <taxon>Bacillales</taxon>
        <taxon>Staphylococcaceae</taxon>
        <taxon>Staphylococcus</taxon>
    </lineage>
</organism>
<feature type="transmembrane region" description="Helical" evidence="10">
    <location>
        <begin position="6"/>
        <end position="25"/>
    </location>
</feature>
<evidence type="ECO:0000313" key="12">
    <source>
        <dbReference type="Proteomes" id="UP000255277"/>
    </source>
</evidence>
<evidence type="ECO:0000256" key="7">
    <source>
        <dbReference type="ARBA" id="ARBA00023136"/>
    </source>
</evidence>
<evidence type="ECO:0000256" key="5">
    <source>
        <dbReference type="ARBA" id="ARBA00022692"/>
    </source>
</evidence>
<feature type="transmembrane region" description="Helical" evidence="10">
    <location>
        <begin position="130"/>
        <end position="148"/>
    </location>
</feature>
<gene>
    <name evidence="11" type="primary">dltB</name>
    <name evidence="11" type="ORF">NCTC12195_01694</name>
</gene>
<dbReference type="AlphaFoldDB" id="A0A380FDF1"/>
<dbReference type="UniPathway" id="UPA00556"/>
<dbReference type="EC" id="2.3.1.-" evidence="9"/>
<dbReference type="GO" id="GO:0016746">
    <property type="term" value="F:acyltransferase activity"/>
    <property type="evidence" value="ECO:0007669"/>
    <property type="project" value="UniProtKB-KW"/>
</dbReference>
<sequence>MTPYGTFTFFLIAFIVLLPVIILGFLGKRSHIYNGLSTLFMIELIFSSTKHNFFDQPLLSVAFVNFIIYVVWQVLIIMYYWKSRFVKNTFSKFFMVITLSILPLIIVKVMQSSLLGTAQIKFHESKVVELIGFLGISYVTFKSVQLLMEIRDGSIKEIDHWKVVQFITFFPTISSGPIDRYKRFVKDDRVAPSGEAYRALVEKAIHYIMLGFLYKFIIAHLLHVYAITPLLMDLTGFTAKWLYMYAYSLYLFFDFAGYTLFAIAFSYLYGIKSPQNFNQPFKAKNIKDFWNRWHMSLSFWFRDCIYMRALFFMSKKRLLKSQFAMSNIAFSLNFIIMGIWHGIESYYILYGMYHAALFIGYGYYERWRKQHPPRWQNQFTTVMSIIITFHFVAFGFFNLFRETVLKHRRNLKVWNLKHKY</sequence>
<dbReference type="InterPro" id="IPR004299">
    <property type="entry name" value="MBOAT_fam"/>
</dbReference>
<dbReference type="Pfam" id="PF03062">
    <property type="entry name" value="MBOAT"/>
    <property type="match status" value="1"/>
</dbReference>
<dbReference type="Proteomes" id="UP000255277">
    <property type="component" value="Unassembled WGS sequence"/>
</dbReference>
<keyword evidence="8 9" id="KW-0012">Acyltransferase</keyword>
<feature type="transmembrane region" description="Helical" evidence="10">
    <location>
        <begin position="379"/>
        <end position="400"/>
    </location>
</feature>
<evidence type="ECO:0000256" key="4">
    <source>
        <dbReference type="ARBA" id="ARBA00022679"/>
    </source>
</evidence>
<evidence type="ECO:0000256" key="1">
    <source>
        <dbReference type="ARBA" id="ARBA00004651"/>
    </source>
</evidence>
<comment type="subcellular location">
    <subcellularLocation>
        <location evidence="1">Cell membrane</location>
        <topology evidence="1">Multi-pass membrane protein</topology>
    </subcellularLocation>
</comment>
<dbReference type="InterPro" id="IPR024194">
    <property type="entry name" value="Ac/AlaTfrase_AlgI/DltB"/>
</dbReference>
<comment type="similarity">
    <text evidence="2 9">Belongs to the membrane-bound acyltransferase family.</text>
</comment>
<feature type="transmembrane region" description="Helical" evidence="10">
    <location>
        <begin position="93"/>
        <end position="110"/>
    </location>
</feature>
<evidence type="ECO:0000256" key="8">
    <source>
        <dbReference type="ARBA" id="ARBA00023315"/>
    </source>
</evidence>
<evidence type="ECO:0000256" key="6">
    <source>
        <dbReference type="ARBA" id="ARBA00022989"/>
    </source>
</evidence>
<dbReference type="GO" id="GO:0070395">
    <property type="term" value="P:lipoteichoic acid biosynthetic process"/>
    <property type="evidence" value="ECO:0007669"/>
    <property type="project" value="UniProtKB-UniRule"/>
</dbReference>
<evidence type="ECO:0000256" key="10">
    <source>
        <dbReference type="SAM" id="Phobius"/>
    </source>
</evidence>
<accession>A0A380FDF1</accession>
<feature type="transmembrane region" description="Helical" evidence="10">
    <location>
        <begin position="207"/>
        <end position="227"/>
    </location>
</feature>
<dbReference type="PANTHER" id="PTHR13285:SF23">
    <property type="entry name" value="TEICHOIC ACID D-ALANYLTRANSFERASE"/>
    <property type="match status" value="1"/>
</dbReference>
<feature type="transmembrane region" description="Helical" evidence="10">
    <location>
        <begin position="61"/>
        <end position="81"/>
    </location>
</feature>
<feature type="transmembrane region" description="Helical" evidence="10">
    <location>
        <begin position="323"/>
        <end position="340"/>
    </location>
</feature>
<evidence type="ECO:0000256" key="2">
    <source>
        <dbReference type="ARBA" id="ARBA00010323"/>
    </source>
</evidence>
<dbReference type="NCBIfam" id="TIGR04091">
    <property type="entry name" value="LTA_dltB"/>
    <property type="match status" value="1"/>
</dbReference>
<reference evidence="11 12" key="1">
    <citation type="submission" date="2018-06" db="EMBL/GenBank/DDBJ databases">
        <authorList>
            <consortium name="Pathogen Informatics"/>
            <person name="Doyle S."/>
        </authorList>
    </citation>
    <scope>NUCLEOTIDE SEQUENCE [LARGE SCALE GENOMIC DNA]</scope>
    <source>
        <strain evidence="11 12">NCTC12195</strain>
    </source>
</reference>
<dbReference type="InterPro" id="IPR024024">
    <property type="entry name" value="DltB"/>
</dbReference>
<feature type="transmembrane region" description="Helical" evidence="10">
    <location>
        <begin position="290"/>
        <end position="311"/>
    </location>
</feature>
<dbReference type="STRING" id="1293.SH09_11345"/>
<feature type="transmembrane region" description="Helical" evidence="10">
    <location>
        <begin position="347"/>
        <end position="364"/>
    </location>
</feature>
<evidence type="ECO:0000256" key="3">
    <source>
        <dbReference type="ARBA" id="ARBA00022475"/>
    </source>
</evidence>
<evidence type="ECO:0000313" key="11">
    <source>
        <dbReference type="EMBL" id="SUM32252.1"/>
    </source>
</evidence>
<keyword evidence="6 10" id="KW-1133">Transmembrane helix</keyword>
<feature type="transmembrane region" description="Helical" evidence="10">
    <location>
        <begin position="247"/>
        <end position="269"/>
    </location>
</feature>
<dbReference type="PIRSF" id="PIRSF016636">
    <property type="entry name" value="AlgI_DltB"/>
    <property type="match status" value="1"/>
</dbReference>
<dbReference type="GO" id="GO:0005886">
    <property type="term" value="C:plasma membrane"/>
    <property type="evidence" value="ECO:0007669"/>
    <property type="project" value="UniProtKB-SubCell"/>
</dbReference>